<dbReference type="PROSITE" id="PS50011">
    <property type="entry name" value="PROTEIN_KINASE_DOM"/>
    <property type="match status" value="1"/>
</dbReference>
<dbReference type="SUPFAM" id="SSF56112">
    <property type="entry name" value="Protein kinase-like (PK-like)"/>
    <property type="match status" value="1"/>
</dbReference>
<keyword evidence="2" id="KW-0723">Serine/threonine-protein kinase</keyword>
<evidence type="ECO:0000313" key="11">
    <source>
        <dbReference type="EMBL" id="MFD1933222.1"/>
    </source>
</evidence>
<reference evidence="12" key="1">
    <citation type="journal article" date="2019" name="Int. J. Syst. Evol. Microbiol.">
        <title>The Global Catalogue of Microorganisms (GCM) 10K type strain sequencing project: providing services to taxonomists for standard genome sequencing and annotation.</title>
        <authorList>
            <consortium name="The Broad Institute Genomics Platform"/>
            <consortium name="The Broad Institute Genome Sequencing Center for Infectious Disease"/>
            <person name="Wu L."/>
            <person name="Ma J."/>
        </authorList>
    </citation>
    <scope>NUCLEOTIDE SEQUENCE [LARGE SCALE GENOMIC DNA]</scope>
    <source>
        <strain evidence="12">ICMP 6774ER</strain>
    </source>
</reference>
<dbReference type="InterPro" id="IPR000719">
    <property type="entry name" value="Prot_kinase_dom"/>
</dbReference>
<evidence type="ECO:0000259" key="10">
    <source>
        <dbReference type="PROSITE" id="PS50011"/>
    </source>
</evidence>
<keyword evidence="9" id="KW-0812">Transmembrane</keyword>
<dbReference type="PROSITE" id="PS00107">
    <property type="entry name" value="PROTEIN_KINASE_ATP"/>
    <property type="match status" value="1"/>
</dbReference>
<dbReference type="Pfam" id="PF00069">
    <property type="entry name" value="Pkinase"/>
    <property type="match status" value="1"/>
</dbReference>
<dbReference type="Gene3D" id="1.10.510.10">
    <property type="entry name" value="Transferase(Phosphotransferase) domain 1"/>
    <property type="match status" value="1"/>
</dbReference>
<evidence type="ECO:0000256" key="7">
    <source>
        <dbReference type="PROSITE-ProRule" id="PRU10141"/>
    </source>
</evidence>
<keyword evidence="5 11" id="KW-0418">Kinase</keyword>
<keyword evidence="4 7" id="KW-0547">Nucleotide-binding</keyword>
<dbReference type="SMART" id="SM00220">
    <property type="entry name" value="S_TKc"/>
    <property type="match status" value="1"/>
</dbReference>
<evidence type="ECO:0000256" key="8">
    <source>
        <dbReference type="SAM" id="MobiDB-lite"/>
    </source>
</evidence>
<dbReference type="InterPro" id="IPR017441">
    <property type="entry name" value="Protein_kinase_ATP_BS"/>
</dbReference>
<feature type="transmembrane region" description="Helical" evidence="9">
    <location>
        <begin position="326"/>
        <end position="348"/>
    </location>
</feature>
<dbReference type="PANTHER" id="PTHR43289:SF6">
    <property type="entry name" value="SERINE_THREONINE-PROTEIN KINASE NEKL-3"/>
    <property type="match status" value="1"/>
</dbReference>
<feature type="region of interest" description="Disordered" evidence="8">
    <location>
        <begin position="350"/>
        <end position="402"/>
    </location>
</feature>
<dbReference type="EC" id="2.7.11.1" evidence="1"/>
<evidence type="ECO:0000256" key="1">
    <source>
        <dbReference type="ARBA" id="ARBA00012513"/>
    </source>
</evidence>
<evidence type="ECO:0000256" key="9">
    <source>
        <dbReference type="SAM" id="Phobius"/>
    </source>
</evidence>
<feature type="binding site" evidence="7">
    <location>
        <position position="42"/>
    </location>
    <ligand>
        <name>ATP</name>
        <dbReference type="ChEBI" id="CHEBI:30616"/>
    </ligand>
</feature>
<keyword evidence="9" id="KW-1133">Transmembrane helix</keyword>
<comment type="caution">
    <text evidence="11">The sequence shown here is derived from an EMBL/GenBank/DDBJ whole genome shotgun (WGS) entry which is preliminary data.</text>
</comment>
<dbReference type="EMBL" id="JBHUFV010000026">
    <property type="protein sequence ID" value="MFD1933222.1"/>
    <property type="molecule type" value="Genomic_DNA"/>
</dbReference>
<dbReference type="Proteomes" id="UP001597368">
    <property type="component" value="Unassembled WGS sequence"/>
</dbReference>
<keyword evidence="6 7" id="KW-0067">ATP-binding</keyword>
<evidence type="ECO:0000313" key="12">
    <source>
        <dbReference type="Proteomes" id="UP001597368"/>
    </source>
</evidence>
<dbReference type="GO" id="GO:0016301">
    <property type="term" value="F:kinase activity"/>
    <property type="evidence" value="ECO:0007669"/>
    <property type="project" value="UniProtKB-KW"/>
</dbReference>
<keyword evidence="3" id="KW-0808">Transferase</keyword>
<accession>A0ABW4SXA6</accession>
<dbReference type="RefSeq" id="WP_379573267.1">
    <property type="nucleotide sequence ID" value="NZ_JBHUFV010000026.1"/>
</dbReference>
<organism evidence="11 12">
    <name type="scientific">Nonomuraea mangrovi</name>
    <dbReference type="NCBI Taxonomy" id="2316207"/>
    <lineage>
        <taxon>Bacteria</taxon>
        <taxon>Bacillati</taxon>
        <taxon>Actinomycetota</taxon>
        <taxon>Actinomycetes</taxon>
        <taxon>Streptosporangiales</taxon>
        <taxon>Streptosporangiaceae</taxon>
        <taxon>Nonomuraea</taxon>
    </lineage>
</organism>
<name>A0ABW4SXA6_9ACTN</name>
<evidence type="ECO:0000256" key="4">
    <source>
        <dbReference type="ARBA" id="ARBA00022741"/>
    </source>
</evidence>
<dbReference type="CDD" id="cd14014">
    <property type="entry name" value="STKc_PknB_like"/>
    <property type="match status" value="1"/>
</dbReference>
<protein>
    <recommendedName>
        <fullName evidence="1">non-specific serine/threonine protein kinase</fullName>
        <ecNumber evidence="1">2.7.11.1</ecNumber>
    </recommendedName>
</protein>
<dbReference type="Gene3D" id="3.30.200.20">
    <property type="entry name" value="Phosphorylase Kinase, domain 1"/>
    <property type="match status" value="1"/>
</dbReference>
<proteinExistence type="predicted"/>
<evidence type="ECO:0000256" key="6">
    <source>
        <dbReference type="ARBA" id="ARBA00022840"/>
    </source>
</evidence>
<dbReference type="InterPro" id="IPR011009">
    <property type="entry name" value="Kinase-like_dom_sf"/>
</dbReference>
<keyword evidence="12" id="KW-1185">Reference proteome</keyword>
<gene>
    <name evidence="11" type="ORF">ACFSKW_17255</name>
</gene>
<evidence type="ECO:0000256" key="2">
    <source>
        <dbReference type="ARBA" id="ARBA00022527"/>
    </source>
</evidence>
<feature type="domain" description="Protein kinase" evidence="10">
    <location>
        <begin position="13"/>
        <end position="269"/>
    </location>
</feature>
<dbReference type="PANTHER" id="PTHR43289">
    <property type="entry name" value="MITOGEN-ACTIVATED PROTEIN KINASE KINASE KINASE 20-RELATED"/>
    <property type="match status" value="1"/>
</dbReference>
<evidence type="ECO:0000256" key="5">
    <source>
        <dbReference type="ARBA" id="ARBA00022777"/>
    </source>
</evidence>
<keyword evidence="9" id="KW-0472">Membrane</keyword>
<evidence type="ECO:0000256" key="3">
    <source>
        <dbReference type="ARBA" id="ARBA00022679"/>
    </source>
</evidence>
<feature type="compositionally biased region" description="Low complexity" evidence="8">
    <location>
        <begin position="350"/>
        <end position="364"/>
    </location>
</feature>
<sequence>MTTQQPVLVAGRYELIDQIGRGGMAEVWRGHDRKRNLSVAVKILDPLAGGITAAERFAREARAAAQVIHPNVVNVLDVGADEYRRFLVMQLLTGRSLAAELVRRGRFDVAEACHLLAQAAAGLHAAHEVGVVHRDIKPANLHLTADGTIKVVDFGLAHIATEAARLTTVGTIIGTPAYLAPEQIDGSGGMNTTDLYALGCVAYELLCGQPPFSGSPAELVYQHIHRSPVQPGAHRPGLPAELERLILAMLAKDPAARPASADQVRQILLSVVHTAQAGGRHAGSPAQAAPVPPPAGMTRVADTAVLFTPLPRPGSARTSPANSQRLLIQLAAALAAIALVTFGAVALFSGSGQQAAPPSSSPAAVTAEPRQPTSAAAPTKPMPRPTRRPSAAPTPPPQGPRTWLAAFDRAITAQQANGGIDAKLADKAHRKIRDAARKLAQGKAGEAREKIQELGRDLAKAQRQGKLTDGPLTGFLDRSGLG</sequence>